<dbReference type="Gene3D" id="3.40.50.410">
    <property type="entry name" value="von Willebrand factor, type A domain"/>
    <property type="match status" value="1"/>
</dbReference>
<accession>A0A423WW40</accession>
<dbReference type="GO" id="GO:0005524">
    <property type="term" value="F:ATP binding"/>
    <property type="evidence" value="ECO:0007669"/>
    <property type="project" value="InterPro"/>
</dbReference>
<evidence type="ECO:0008006" key="6">
    <source>
        <dbReference type="Google" id="ProtNLM"/>
    </source>
</evidence>
<dbReference type="InterPro" id="IPR036465">
    <property type="entry name" value="vWFA_dom_sf"/>
</dbReference>
<feature type="domain" description="VWFA" evidence="3">
    <location>
        <begin position="842"/>
        <end position="1034"/>
    </location>
</feature>
<dbReference type="InterPro" id="IPR000719">
    <property type="entry name" value="Prot_kinase_dom"/>
</dbReference>
<gene>
    <name evidence="4" type="ORF">VMCG_03675</name>
</gene>
<dbReference type="PANTHER" id="PTHR24359">
    <property type="entry name" value="SERINE/THREONINE-PROTEIN KINASE SBK1"/>
    <property type="match status" value="1"/>
</dbReference>
<evidence type="ECO:0000313" key="5">
    <source>
        <dbReference type="Proteomes" id="UP000283895"/>
    </source>
</evidence>
<organism evidence="4 5">
    <name type="scientific">Cytospora schulzeri</name>
    <dbReference type="NCBI Taxonomy" id="448051"/>
    <lineage>
        <taxon>Eukaryota</taxon>
        <taxon>Fungi</taxon>
        <taxon>Dikarya</taxon>
        <taxon>Ascomycota</taxon>
        <taxon>Pezizomycotina</taxon>
        <taxon>Sordariomycetes</taxon>
        <taxon>Sordariomycetidae</taxon>
        <taxon>Diaporthales</taxon>
        <taxon>Cytosporaceae</taxon>
        <taxon>Cytospora</taxon>
    </lineage>
</organism>
<dbReference type="InterPro" id="IPR011009">
    <property type="entry name" value="Kinase-like_dom_sf"/>
</dbReference>
<feature type="region of interest" description="Disordered" evidence="1">
    <location>
        <begin position="765"/>
        <end position="788"/>
    </location>
</feature>
<evidence type="ECO:0000259" key="3">
    <source>
        <dbReference type="PROSITE" id="PS50234"/>
    </source>
</evidence>
<dbReference type="PROSITE" id="PS50234">
    <property type="entry name" value="VWFA"/>
    <property type="match status" value="1"/>
</dbReference>
<evidence type="ECO:0000256" key="1">
    <source>
        <dbReference type="SAM" id="MobiDB-lite"/>
    </source>
</evidence>
<dbReference type="STRING" id="356882.A0A423WW40"/>
<dbReference type="Proteomes" id="UP000283895">
    <property type="component" value="Unassembled WGS sequence"/>
</dbReference>
<dbReference type="SUPFAM" id="SSF53300">
    <property type="entry name" value="vWA-like"/>
    <property type="match status" value="1"/>
</dbReference>
<dbReference type="Pfam" id="PF00069">
    <property type="entry name" value="Pkinase"/>
    <property type="match status" value="1"/>
</dbReference>
<sequence>MESAGSSASGDFDARTDFAQFLEQIERRNFENKRFYHPPQVKAWMCRETHANISSLSNADRLLAEVYASDTKHFQPTHAEQLQDHLIVFAILLHPDVQCGDFIHVFRKLITDANLQIQDLSRDYDDIVKELEDEGKPLPRRWRTQGYRAITEAFERQRWAFRPVLLHLNMDISIPHSSTILPFCFKRLINDKGGTAGVYQYRIQQDLVSDSSLQNALHDSLVEDDEFGKCYELAVKTYTKYWNDIYKIESEAFKGVRELEGVVKYLGEYQLGTSSENSQASPSRNIMLEFGELDLDEYLVDNYPPVLSEEIIAFWEGFFEVANTLKRIHHLQDGKNVYRGWHGDVKPDNILRVRGKYKLADFGFTVFEREQIGKTATLLPGGTRTYGAPECDRRATGGTLTPYSQTIDTWSFGCVLSAVATWVVLGSHGYENYRDMRVMATRELQRQRKDGKVVLVPSCDDAFHDGRKVLPAVTEWHNYLRNSLRKADTITDRILDLIDLRMLQPRPEQRLTLEKLCYELDSILTVAKENYYKHLDNRSLTRLSPETLKALLILDNQAPVKATPGFKAEQSVRTLGVPGEGQDTNLPPTRIRKSERFDKILSAKTANRQDVILQRLPAMRGISQRPDQLPSHVVDGTSTSVPRGAPKNSDIPGIRLEPDSPVQLPRFSSSSSPSPMNRRAQKPRRPGSPSQSLLNPVDRRDMGGTHHLQELKYKEDKKIGSTQALPRPELAAQHASPPVTTNYRGLSGVSELPAVLAEDPKHSQEIVPGGSEILKGKEPLSSDDGAQRPDQQLIVEPILKQTAIWHTYEVLEKHWANPGTWGKFLGKVPEDPRLKRFIQNRDIIFVIDNAYSMRNHWEAMKTTLLTLAMKIGPLDEDGLDLDYTCGEDNKVRGARKWDIRKQFRQSMESAWSVLDPNDKTDMAETLARVFDAYMAGNLKKRQTLIILTDGLWEGSKDWDAVEKEIARHINAMRKRLRRREHRWFTIQFVSFGQNREALDRLKDLDDKLRGLDEDVVDAKPWHFPEVEKIILGSIKEDADEADGKSLSPISDGNLSPLDSIATARGIGRRPSGLFRNILK</sequence>
<name>A0A423WW40_9PEZI</name>
<dbReference type="SUPFAM" id="SSF56112">
    <property type="entry name" value="Protein kinase-like (PK-like)"/>
    <property type="match status" value="1"/>
</dbReference>
<dbReference type="InterPro" id="IPR002035">
    <property type="entry name" value="VWF_A"/>
</dbReference>
<reference evidence="4 5" key="1">
    <citation type="submission" date="2015-09" db="EMBL/GenBank/DDBJ databases">
        <title>Host preference determinants of Valsa canker pathogens revealed by comparative genomics.</title>
        <authorList>
            <person name="Yin Z."/>
            <person name="Huang L."/>
        </authorList>
    </citation>
    <scope>NUCLEOTIDE SEQUENCE [LARGE SCALE GENOMIC DNA]</scope>
    <source>
        <strain evidence="4 5">03-1</strain>
    </source>
</reference>
<proteinExistence type="predicted"/>
<evidence type="ECO:0000259" key="2">
    <source>
        <dbReference type="PROSITE" id="PS50011"/>
    </source>
</evidence>
<dbReference type="OrthoDB" id="9992527at2759"/>
<feature type="region of interest" description="Disordered" evidence="1">
    <location>
        <begin position="622"/>
        <end position="703"/>
    </location>
</feature>
<keyword evidence="5" id="KW-1185">Reference proteome</keyword>
<comment type="caution">
    <text evidence="4">The sequence shown here is derived from an EMBL/GenBank/DDBJ whole genome shotgun (WGS) entry which is preliminary data.</text>
</comment>
<feature type="domain" description="Protein kinase" evidence="2">
    <location>
        <begin position="185"/>
        <end position="524"/>
    </location>
</feature>
<dbReference type="AlphaFoldDB" id="A0A423WW40"/>
<protein>
    <recommendedName>
        <fullName evidence="6">Protein kinase domain-containing protein</fullName>
    </recommendedName>
</protein>
<dbReference type="Gene3D" id="1.10.510.10">
    <property type="entry name" value="Transferase(Phosphotransferase) domain 1"/>
    <property type="match status" value="1"/>
</dbReference>
<dbReference type="PROSITE" id="PS50011">
    <property type="entry name" value="PROTEIN_KINASE_DOM"/>
    <property type="match status" value="1"/>
</dbReference>
<dbReference type="PANTHER" id="PTHR24359:SF1">
    <property type="entry name" value="INHIBITOR OF NUCLEAR FACTOR KAPPA-B KINASE EPSILON SUBUNIT HOMOLOG 1-RELATED"/>
    <property type="match status" value="1"/>
</dbReference>
<dbReference type="GO" id="GO:0004674">
    <property type="term" value="F:protein serine/threonine kinase activity"/>
    <property type="evidence" value="ECO:0007669"/>
    <property type="project" value="TreeGrafter"/>
</dbReference>
<evidence type="ECO:0000313" key="4">
    <source>
        <dbReference type="EMBL" id="ROW07705.1"/>
    </source>
</evidence>
<dbReference type="SMART" id="SM00220">
    <property type="entry name" value="S_TKc"/>
    <property type="match status" value="1"/>
</dbReference>
<dbReference type="EMBL" id="LKEA01000007">
    <property type="protein sequence ID" value="ROW07705.1"/>
    <property type="molecule type" value="Genomic_DNA"/>
</dbReference>